<dbReference type="PANTHER" id="PTHR33606:SF3">
    <property type="entry name" value="PROTEIN YCII"/>
    <property type="match status" value="1"/>
</dbReference>
<proteinExistence type="inferred from homology"/>
<dbReference type="Pfam" id="PF03795">
    <property type="entry name" value="YCII"/>
    <property type="match status" value="1"/>
</dbReference>
<dbReference type="Gene3D" id="3.30.70.1060">
    <property type="entry name" value="Dimeric alpha+beta barrel"/>
    <property type="match status" value="1"/>
</dbReference>
<evidence type="ECO:0000256" key="1">
    <source>
        <dbReference type="ARBA" id="ARBA00007689"/>
    </source>
</evidence>
<name>A0ABU2LEX0_9ACTN</name>
<evidence type="ECO:0000313" key="3">
    <source>
        <dbReference type="EMBL" id="MDT0310139.1"/>
    </source>
</evidence>
<accession>A0ABU2LEX0</accession>
<evidence type="ECO:0000313" key="4">
    <source>
        <dbReference type="Proteomes" id="UP001183388"/>
    </source>
</evidence>
<dbReference type="EMBL" id="JAVREN010000056">
    <property type="protein sequence ID" value="MDT0310139.1"/>
    <property type="molecule type" value="Genomic_DNA"/>
</dbReference>
<feature type="domain" description="YCII-related" evidence="2">
    <location>
        <begin position="1"/>
        <end position="86"/>
    </location>
</feature>
<organism evidence="3 4">
    <name type="scientific">Streptomyces boetiae</name>
    <dbReference type="NCBI Taxonomy" id="3075541"/>
    <lineage>
        <taxon>Bacteria</taxon>
        <taxon>Bacillati</taxon>
        <taxon>Actinomycetota</taxon>
        <taxon>Actinomycetes</taxon>
        <taxon>Kitasatosporales</taxon>
        <taxon>Streptomycetaceae</taxon>
        <taxon>Streptomyces</taxon>
    </lineage>
</organism>
<dbReference type="InterPro" id="IPR005545">
    <property type="entry name" value="YCII"/>
</dbReference>
<gene>
    <name evidence="3" type="ORF">RM780_24750</name>
</gene>
<dbReference type="Proteomes" id="UP001183388">
    <property type="component" value="Unassembled WGS sequence"/>
</dbReference>
<dbReference type="RefSeq" id="WP_311633109.1">
    <property type="nucleotide sequence ID" value="NZ_JAVREN010000056.1"/>
</dbReference>
<comment type="caution">
    <text evidence="3">The sequence shown here is derived from an EMBL/GenBank/DDBJ whole genome shotgun (WGS) entry which is preliminary data.</text>
</comment>
<dbReference type="InterPro" id="IPR011008">
    <property type="entry name" value="Dimeric_a/b-barrel"/>
</dbReference>
<reference evidence="4" key="1">
    <citation type="submission" date="2023-07" db="EMBL/GenBank/DDBJ databases">
        <title>30 novel species of actinomycetes from the DSMZ collection.</title>
        <authorList>
            <person name="Nouioui I."/>
        </authorList>
    </citation>
    <scope>NUCLEOTIDE SEQUENCE [LARGE SCALE GENOMIC DNA]</scope>
    <source>
        <strain evidence="4">DSM 44917</strain>
    </source>
</reference>
<dbReference type="SUPFAM" id="SSF54909">
    <property type="entry name" value="Dimeric alpha+beta barrel"/>
    <property type="match status" value="1"/>
</dbReference>
<dbReference type="InterPro" id="IPR051807">
    <property type="entry name" value="Sec-metab_biosynth-assoc"/>
</dbReference>
<comment type="similarity">
    <text evidence="1">Belongs to the YciI family.</text>
</comment>
<evidence type="ECO:0000259" key="2">
    <source>
        <dbReference type="Pfam" id="PF03795"/>
    </source>
</evidence>
<protein>
    <submittedName>
        <fullName evidence="3">YciI family protein</fullName>
    </submittedName>
</protein>
<dbReference type="PANTHER" id="PTHR33606">
    <property type="entry name" value="PROTEIN YCII"/>
    <property type="match status" value="1"/>
</dbReference>
<keyword evidence="4" id="KW-1185">Reference proteome</keyword>
<sequence>MLILVYCKDKPGGLPLRRATRAEHLEYMIAARDRVVFGGPLLSEEGEPVGSVFALNAASRAEAEAFLAAEPYCVAGLFEEVRVHPMRQMVPEEPAGVLDRELARERAAAAGAPGEPAPR</sequence>